<proteinExistence type="predicted"/>
<organism evidence="1 2">
    <name type="scientific">Parabacteroides goldsteinii</name>
    <dbReference type="NCBI Taxonomy" id="328812"/>
    <lineage>
        <taxon>Bacteria</taxon>
        <taxon>Pseudomonadati</taxon>
        <taxon>Bacteroidota</taxon>
        <taxon>Bacteroidia</taxon>
        <taxon>Bacteroidales</taxon>
        <taxon>Tannerellaceae</taxon>
        <taxon>Parabacteroides</taxon>
    </lineage>
</organism>
<gene>
    <name evidence="1" type="ORF">ACM15_27035</name>
</gene>
<evidence type="ECO:0000313" key="1">
    <source>
        <dbReference type="EMBL" id="KMM30615.1"/>
    </source>
</evidence>
<sequence length="79" mass="9287">MNKGEIKKGLKLNFKPFLLFYQNIRLLQLYFSLYEYLRKINIQSKLANYITGTIQHQTETKISPILSPNEKPGRLNTNV</sequence>
<dbReference type="AlphaFoldDB" id="A0A0J6CAY7"/>
<dbReference type="PATRIC" id="fig|328812.4.peg.1771"/>
<dbReference type="Proteomes" id="UP000036166">
    <property type="component" value="Unassembled WGS sequence"/>
</dbReference>
<dbReference type="EMBL" id="LFJV01000189">
    <property type="protein sequence ID" value="KMM30615.1"/>
    <property type="molecule type" value="Genomic_DNA"/>
</dbReference>
<evidence type="ECO:0000313" key="2">
    <source>
        <dbReference type="Proteomes" id="UP000036166"/>
    </source>
</evidence>
<accession>A0A0J6CAY7</accession>
<name>A0A0J6CAY7_9BACT</name>
<protein>
    <submittedName>
        <fullName evidence="1">Uncharacterized protein</fullName>
    </submittedName>
</protein>
<reference evidence="1 2" key="1">
    <citation type="submission" date="2015-06" db="EMBL/GenBank/DDBJ databases">
        <title>Draft Genome Sequence of Parabacteroides goldsteinii with Putative Novel Metallo-Beta-Lactamases Isolated from a Blood Culture from a Human Patient.</title>
        <authorList>
            <person name="Krogh T.J."/>
            <person name="Agergaard C.N."/>
            <person name="Moller-Jensen J."/>
            <person name="Justesen U.S."/>
        </authorList>
    </citation>
    <scope>NUCLEOTIDE SEQUENCE [LARGE SCALE GENOMIC DNA]</scope>
    <source>
        <strain evidence="1 2">910340</strain>
    </source>
</reference>
<comment type="caution">
    <text evidence="1">The sequence shown here is derived from an EMBL/GenBank/DDBJ whole genome shotgun (WGS) entry which is preliminary data.</text>
</comment>